<keyword evidence="3" id="KW-1185">Reference proteome</keyword>
<accession>A0ABT1L4U8</accession>
<feature type="transmembrane region" description="Helical" evidence="1">
    <location>
        <begin position="126"/>
        <end position="146"/>
    </location>
</feature>
<evidence type="ECO:0000256" key="1">
    <source>
        <dbReference type="SAM" id="Phobius"/>
    </source>
</evidence>
<protein>
    <submittedName>
        <fullName evidence="2">Uncharacterized protein</fullName>
    </submittedName>
</protein>
<keyword evidence="1" id="KW-1133">Transmembrane helix</keyword>
<feature type="transmembrane region" description="Helical" evidence="1">
    <location>
        <begin position="33"/>
        <end position="51"/>
    </location>
</feature>
<proteinExistence type="predicted"/>
<sequence>MMVLGFLEYMIALYALYYLSTVVNLWLLLPKVVWGFVCTAATTVAAVLVAFSQEIFEKFNMQGYVVSVGLIMLPAFRQPLGMKAPGFSVSGETKPSETPVELFDATLVALFFAILVAFVQYAVPPVVMMVLHVLAFLCTETSFIEAVSSRWEERPETLGLPLLMTGLLGIYLGNYYTISAVRALHVKAFSGMHAAVSVLRPVCLIGREEKALSASA</sequence>
<feature type="transmembrane region" description="Helical" evidence="1">
    <location>
        <begin position="158"/>
        <end position="178"/>
    </location>
</feature>
<dbReference type="Proteomes" id="UP001320768">
    <property type="component" value="Unassembled WGS sequence"/>
</dbReference>
<dbReference type="EMBL" id="JAKUDN010000002">
    <property type="protein sequence ID" value="MCP8352199.1"/>
    <property type="molecule type" value="Genomic_DNA"/>
</dbReference>
<gene>
    <name evidence="2" type="ORF">MKS91_02720</name>
</gene>
<feature type="transmembrane region" description="Helical" evidence="1">
    <location>
        <begin position="100"/>
        <end position="119"/>
    </location>
</feature>
<comment type="caution">
    <text evidence="2">The sequence shown here is derived from an EMBL/GenBank/DDBJ whole genome shotgun (WGS) entry which is preliminary data.</text>
</comment>
<dbReference type="RefSeq" id="WP_258569307.1">
    <property type="nucleotide sequence ID" value="NZ_JAKUDN010000002.1"/>
</dbReference>
<name>A0ABT1L4U8_9GAMM</name>
<keyword evidence="1" id="KW-0472">Membrane</keyword>
<organism evidence="2 3">
    <name type="scientific">Candidatus Synchoanobacter obligatus</name>
    <dbReference type="NCBI Taxonomy" id="2919597"/>
    <lineage>
        <taxon>Bacteria</taxon>
        <taxon>Pseudomonadati</taxon>
        <taxon>Pseudomonadota</taxon>
        <taxon>Gammaproteobacteria</taxon>
        <taxon>Candidatus Comchoanobacterales</taxon>
        <taxon>Candidatus Comchoanobacteraceae</taxon>
        <taxon>Candidatus Synchoanobacter</taxon>
    </lineage>
</organism>
<feature type="transmembrane region" description="Helical" evidence="1">
    <location>
        <begin position="7"/>
        <end position="27"/>
    </location>
</feature>
<feature type="transmembrane region" description="Helical" evidence="1">
    <location>
        <begin position="63"/>
        <end position="80"/>
    </location>
</feature>
<evidence type="ECO:0000313" key="3">
    <source>
        <dbReference type="Proteomes" id="UP001320768"/>
    </source>
</evidence>
<keyword evidence="1" id="KW-0812">Transmembrane</keyword>
<evidence type="ECO:0000313" key="2">
    <source>
        <dbReference type="EMBL" id="MCP8352199.1"/>
    </source>
</evidence>
<reference evidence="2 3" key="1">
    <citation type="journal article" date="2022" name="Nat. Microbiol.">
        <title>The microbiome of a bacterivorous marine choanoflagellate contains a resource-demanding obligate bacterial associate.</title>
        <authorList>
            <person name="Needham D.M."/>
            <person name="Poirier C."/>
            <person name="Bachy C."/>
            <person name="George E.E."/>
            <person name="Wilken S."/>
            <person name="Yung C.C.M."/>
            <person name="Limardo A.J."/>
            <person name="Morando M."/>
            <person name="Sudek L."/>
            <person name="Malmstrom R.R."/>
            <person name="Keeling P.J."/>
            <person name="Santoro A.E."/>
            <person name="Worden A.Z."/>
        </authorList>
    </citation>
    <scope>NUCLEOTIDE SEQUENCE [LARGE SCALE GENOMIC DNA]</scope>
    <source>
        <strain evidence="2 3">Comchoano-2</strain>
    </source>
</reference>